<feature type="transmembrane region" description="Helical" evidence="5">
    <location>
        <begin position="15"/>
        <end position="36"/>
    </location>
</feature>
<evidence type="ECO:0000313" key="8">
    <source>
        <dbReference type="Proteomes" id="UP000000262"/>
    </source>
</evidence>
<name>A8A9Q2_IGNH4</name>
<dbReference type="GO" id="GO:0016020">
    <property type="term" value="C:membrane"/>
    <property type="evidence" value="ECO:0007669"/>
    <property type="project" value="UniProtKB-SubCell"/>
</dbReference>
<feature type="domain" description="ABC transmembrane type-1" evidence="6">
    <location>
        <begin position="11"/>
        <end position="205"/>
    </location>
</feature>
<reference evidence="7 8" key="1">
    <citation type="journal article" date="2008" name="Genome Biol.">
        <title>A genomic analysis of the archaeal system Ignicoccus hospitalis-Nanoarchaeum equitans.</title>
        <authorList>
            <person name="Podar M."/>
            <person name="Anderson I."/>
            <person name="Makarova K.S."/>
            <person name="Elkins J.G."/>
            <person name="Ivanova N."/>
            <person name="Wall M.A."/>
            <person name="Lykidis A."/>
            <person name="Mavromatis K."/>
            <person name="Sun H."/>
            <person name="Hudson M.E."/>
            <person name="Chen W."/>
            <person name="Deciu C."/>
            <person name="Hutchison D."/>
            <person name="Eads J.R."/>
            <person name="Anderson A."/>
            <person name="Fernandes F."/>
            <person name="Szeto E."/>
            <person name="Lapidus A."/>
            <person name="Kyrpides N.C."/>
            <person name="Saier M.H.Jr."/>
            <person name="Richardson P.M."/>
            <person name="Rachel R."/>
            <person name="Huber H."/>
            <person name="Eisen J.A."/>
            <person name="Koonin E.V."/>
            <person name="Keller M."/>
            <person name="Stetter K.O."/>
        </authorList>
    </citation>
    <scope>NUCLEOTIDE SEQUENCE [LARGE SCALE GENOMIC DNA]</scope>
    <source>
        <strain evidence="8">KIN4/I / DSM 18386 / JCM 14125</strain>
    </source>
</reference>
<gene>
    <name evidence="7" type="ordered locus">Igni_0471</name>
</gene>
<dbReference type="NCBIfam" id="NF038017">
    <property type="entry name" value="ABC_perm1"/>
    <property type="match status" value="1"/>
</dbReference>
<feature type="transmembrane region" description="Helical" evidence="5">
    <location>
        <begin position="48"/>
        <end position="68"/>
    </location>
</feature>
<evidence type="ECO:0000256" key="4">
    <source>
        <dbReference type="ARBA" id="ARBA00023136"/>
    </source>
</evidence>
<feature type="transmembrane region" description="Helical" evidence="5">
    <location>
        <begin position="80"/>
        <end position="100"/>
    </location>
</feature>
<accession>A8A9Q2</accession>
<dbReference type="PANTHER" id="PTHR43632">
    <property type="entry name" value="PERMEASE COMPONENT OF TUNGSTATE ABC TRANSPORTER"/>
    <property type="match status" value="1"/>
</dbReference>
<dbReference type="OrthoDB" id="94632at2157"/>
<dbReference type="STRING" id="453591.Igni_0471"/>
<dbReference type="AlphaFoldDB" id="A8A9Q2"/>
<dbReference type="GO" id="GO:0055085">
    <property type="term" value="P:transmembrane transport"/>
    <property type="evidence" value="ECO:0007669"/>
    <property type="project" value="InterPro"/>
</dbReference>
<dbReference type="InterPro" id="IPR035906">
    <property type="entry name" value="MetI-like_sf"/>
</dbReference>
<evidence type="ECO:0000259" key="6">
    <source>
        <dbReference type="PROSITE" id="PS50928"/>
    </source>
</evidence>
<dbReference type="EMBL" id="CP000816">
    <property type="protein sequence ID" value="ABU81654.1"/>
    <property type="molecule type" value="Genomic_DNA"/>
</dbReference>
<keyword evidence="4 5" id="KW-0472">Membrane</keyword>
<evidence type="ECO:0000256" key="5">
    <source>
        <dbReference type="SAM" id="Phobius"/>
    </source>
</evidence>
<keyword evidence="8" id="KW-1185">Reference proteome</keyword>
<organism evidence="7 8">
    <name type="scientific">Ignicoccus hospitalis (strain KIN4/I / DSM 18386 / JCM 14125)</name>
    <dbReference type="NCBI Taxonomy" id="453591"/>
    <lineage>
        <taxon>Archaea</taxon>
        <taxon>Thermoproteota</taxon>
        <taxon>Thermoprotei</taxon>
        <taxon>Desulfurococcales</taxon>
        <taxon>Desulfurococcaceae</taxon>
        <taxon>Ignicoccus</taxon>
    </lineage>
</organism>
<evidence type="ECO:0000313" key="7">
    <source>
        <dbReference type="EMBL" id="ABU81654.1"/>
    </source>
</evidence>
<dbReference type="Gene3D" id="1.10.3720.10">
    <property type="entry name" value="MetI-like"/>
    <property type="match status" value="1"/>
</dbReference>
<dbReference type="InterPro" id="IPR049783">
    <property type="entry name" value="ABC_perm_TupB-like"/>
</dbReference>
<dbReference type="KEGG" id="iho:Igni_0471"/>
<keyword evidence="2 5" id="KW-0812">Transmembrane</keyword>
<proteinExistence type="predicted"/>
<evidence type="ECO:0000256" key="3">
    <source>
        <dbReference type="ARBA" id="ARBA00022989"/>
    </source>
</evidence>
<dbReference type="PROSITE" id="PS50928">
    <property type="entry name" value="ABC_TM1"/>
    <property type="match status" value="1"/>
</dbReference>
<evidence type="ECO:0000256" key="1">
    <source>
        <dbReference type="ARBA" id="ARBA00004141"/>
    </source>
</evidence>
<dbReference type="HOGENOM" id="CLU_016047_14_2_2"/>
<dbReference type="eggNOG" id="arCOG00166">
    <property type="taxonomic scope" value="Archaea"/>
</dbReference>
<dbReference type="PANTHER" id="PTHR43632:SF1">
    <property type="entry name" value="PERMEASE COMPONENT OF TUNGSTATE ABC TRANSPORTER"/>
    <property type="match status" value="1"/>
</dbReference>
<dbReference type="SUPFAM" id="SSF161098">
    <property type="entry name" value="MetI-like"/>
    <property type="match status" value="1"/>
</dbReference>
<evidence type="ECO:0000256" key="2">
    <source>
        <dbReference type="ARBA" id="ARBA00022692"/>
    </source>
</evidence>
<dbReference type="InterPro" id="IPR000515">
    <property type="entry name" value="MetI-like"/>
</dbReference>
<dbReference type="CDD" id="cd06261">
    <property type="entry name" value="TM_PBP2"/>
    <property type="match status" value="1"/>
</dbReference>
<dbReference type="PhylomeDB" id="A8A9Q2"/>
<comment type="subcellular location">
    <subcellularLocation>
        <location evidence="1">Membrane</location>
        <topology evidence="1">Multi-pass membrane protein</topology>
    </subcellularLocation>
</comment>
<dbReference type="Proteomes" id="UP000000262">
    <property type="component" value="Chromosome"/>
</dbReference>
<sequence>MGGAGEVAELVARSLWISGTAVALASSWSIPLTFLIVRYKALRPLLSFFEGLVGVPTVLVGLFLYDLICPKCPLGSLGLLYTPYAVVLGEALLVTPLIVATSHSALNWAYQNYGELARTFGADEVKALLASAAEVVEELAGSIAMAFSRAVGELGVALIVGGNIEGYTRTLSTAIALYAQMGEYEKATELGLILTFLSVGTSFVVKRLSRGRPSRP</sequence>
<protein>
    <submittedName>
        <fullName evidence="7">ABC-type tungstate transport system periplasmic component-like protein</fullName>
    </submittedName>
</protein>
<keyword evidence="3 5" id="KW-1133">Transmembrane helix</keyword>